<keyword evidence="3" id="KW-1185">Reference proteome</keyword>
<gene>
    <name evidence="2" type="ORF">TKK_009312</name>
</gene>
<reference evidence="2 3" key="1">
    <citation type="journal article" date="2024" name="bioRxiv">
        <title>A reference genome for Trichogramma kaykai: A tiny desert-dwelling parasitoid wasp with competing sex-ratio distorters.</title>
        <authorList>
            <person name="Culotta J."/>
            <person name="Lindsey A.R."/>
        </authorList>
    </citation>
    <scope>NUCLEOTIDE SEQUENCE [LARGE SCALE GENOMIC DNA]</scope>
    <source>
        <strain evidence="2 3">KSX58</strain>
    </source>
</reference>
<evidence type="ECO:0000313" key="3">
    <source>
        <dbReference type="Proteomes" id="UP001627154"/>
    </source>
</evidence>
<name>A0ABD2WUI0_9HYME</name>
<dbReference type="Proteomes" id="UP001627154">
    <property type="component" value="Unassembled WGS sequence"/>
</dbReference>
<sequence length="746" mass="83347">MYVTDGASNSLVVKEERPDEAEIKELAAKMVEAHKAKNASAATATVQASQASSKTNAMTSANQNLSNLLACPKPSHTLPTPDGEIPEDDESQKGRFGWTTFHDCHIPYIYRGKEKYCPVRILEVQVLNKYISHLSSDIFGCQCVSSYMITEAESRLLNEINNRHCENKFGRDQFTTEDCIVRLVDAREFYIYLDICYTKLNSGSTHSIMTSQKLPEKCGFIRINKESVVPYTVKDNLKYVPLFYFEGETENLKLKAEKLEGWDLVYLKFCCKVQGIRNELFSSETCSVISLNDIRSYFPPGTGFEDYWPNKVTDCHLLTNNKSGGSWLKPPIMPPVTKKNVSNSMSKNMINARGASLQNMLPRGSLPISTVQKASNQRSMVASHPSIPSNITSASSRNNQLTQSVMNVQASVNGWNGLVSGQAPTYPLVSQANTSLMRMNPSMSLHNSLNSRSINNRGSTIPPQQYGTYPVSTIMQTPPLIRTNPHSNQPHIGYPTYEKDDWVSTQNMSMPSPVTANTYPILSGLNHEQVQALSMPPPTSTAPVASSMLQQQRHTPPVPMSSSHGTPHITHNKYPPPPLIPVNGNSNNTRESRGRPLIIIAETHPSVNCPVQPYQIQKALIEDKLVPCINFKPYIYSELLMTLPDFVSEFFPTCNVDKCRQVLDVLNVELYQCNSTQMEMLLKNGKCSSLREELPLIQVRSIMKFMPQLKYMLNQNSAASQGLPPNNQHAHSSSEEHSTKKRQRTS</sequence>
<dbReference type="AlphaFoldDB" id="A0ABD2WUI0"/>
<feature type="region of interest" description="Disordered" evidence="1">
    <location>
        <begin position="71"/>
        <end position="91"/>
    </location>
</feature>
<protein>
    <submittedName>
        <fullName evidence="2">Uncharacterized protein</fullName>
    </submittedName>
</protein>
<dbReference type="EMBL" id="JBJJXI010000069">
    <property type="protein sequence ID" value="KAL3396712.1"/>
    <property type="molecule type" value="Genomic_DNA"/>
</dbReference>
<accession>A0ABD2WUI0</accession>
<organism evidence="2 3">
    <name type="scientific">Trichogramma kaykai</name>
    <dbReference type="NCBI Taxonomy" id="54128"/>
    <lineage>
        <taxon>Eukaryota</taxon>
        <taxon>Metazoa</taxon>
        <taxon>Ecdysozoa</taxon>
        <taxon>Arthropoda</taxon>
        <taxon>Hexapoda</taxon>
        <taxon>Insecta</taxon>
        <taxon>Pterygota</taxon>
        <taxon>Neoptera</taxon>
        <taxon>Endopterygota</taxon>
        <taxon>Hymenoptera</taxon>
        <taxon>Apocrita</taxon>
        <taxon>Proctotrupomorpha</taxon>
        <taxon>Chalcidoidea</taxon>
        <taxon>Trichogrammatidae</taxon>
        <taxon>Trichogramma</taxon>
    </lineage>
</organism>
<evidence type="ECO:0000256" key="1">
    <source>
        <dbReference type="SAM" id="MobiDB-lite"/>
    </source>
</evidence>
<proteinExistence type="predicted"/>
<feature type="region of interest" description="Disordered" evidence="1">
    <location>
        <begin position="718"/>
        <end position="746"/>
    </location>
</feature>
<evidence type="ECO:0000313" key="2">
    <source>
        <dbReference type="EMBL" id="KAL3396712.1"/>
    </source>
</evidence>
<feature type="compositionally biased region" description="Polar residues" evidence="1">
    <location>
        <begin position="718"/>
        <end position="731"/>
    </location>
</feature>
<comment type="caution">
    <text evidence="2">The sequence shown here is derived from an EMBL/GenBank/DDBJ whole genome shotgun (WGS) entry which is preliminary data.</text>
</comment>